<dbReference type="KEGG" id="taer:GT409_11510"/>
<dbReference type="AlphaFoldDB" id="A0A6P1M5I2"/>
<gene>
    <name evidence="4" type="ORF">GT409_11510</name>
</gene>
<dbReference type="RefSeq" id="WP_160629228.1">
    <property type="nucleotide sequence ID" value="NZ_CP047593.1"/>
</dbReference>
<dbReference type="InterPro" id="IPR036291">
    <property type="entry name" value="NAD(P)-bd_dom_sf"/>
</dbReference>
<name>A0A6P1M5I2_9BACT</name>
<dbReference type="InterPro" id="IPR057326">
    <property type="entry name" value="KR_dom"/>
</dbReference>
<organism evidence="4 5">
    <name type="scientific">Tichowtungia aerotolerans</name>
    <dbReference type="NCBI Taxonomy" id="2697043"/>
    <lineage>
        <taxon>Bacteria</taxon>
        <taxon>Pseudomonadati</taxon>
        <taxon>Kiritimatiellota</taxon>
        <taxon>Tichowtungiia</taxon>
        <taxon>Tichowtungiales</taxon>
        <taxon>Tichowtungiaceae</taxon>
        <taxon>Tichowtungia</taxon>
    </lineage>
</organism>
<keyword evidence="5" id="KW-1185">Reference proteome</keyword>
<comment type="similarity">
    <text evidence="1 2">Belongs to the short-chain dehydrogenases/reductases (SDR) family.</text>
</comment>
<dbReference type="EMBL" id="CP047593">
    <property type="protein sequence ID" value="QHI70049.1"/>
    <property type="molecule type" value="Genomic_DNA"/>
</dbReference>
<dbReference type="InterPro" id="IPR002347">
    <property type="entry name" value="SDR_fam"/>
</dbReference>
<reference evidence="4 5" key="1">
    <citation type="submission" date="2020-01" db="EMBL/GenBank/DDBJ databases">
        <title>Ponticoccus aerotolerans gen. nov., sp. nov., an anaerobic bacterium and proposal of Ponticoccusceae fam. nov., Ponticoccusles ord. nov. and Ponticoccuse classis nov. in the phylum Kiritimatiellaeota.</title>
        <authorList>
            <person name="Zhou L.Y."/>
            <person name="Du Z.J."/>
        </authorList>
    </citation>
    <scope>NUCLEOTIDE SEQUENCE [LARGE SCALE GENOMIC DNA]</scope>
    <source>
        <strain evidence="4 5">S-5007</strain>
    </source>
</reference>
<dbReference type="Gene3D" id="3.40.50.720">
    <property type="entry name" value="NAD(P)-binding Rossmann-like Domain"/>
    <property type="match status" value="1"/>
</dbReference>
<protein>
    <submittedName>
        <fullName evidence="4">SDR family NAD(P)-dependent oxidoreductase</fullName>
    </submittedName>
</protein>
<dbReference type="CDD" id="cd05233">
    <property type="entry name" value="SDR_c"/>
    <property type="match status" value="1"/>
</dbReference>
<evidence type="ECO:0000313" key="5">
    <source>
        <dbReference type="Proteomes" id="UP000464954"/>
    </source>
</evidence>
<evidence type="ECO:0000256" key="1">
    <source>
        <dbReference type="ARBA" id="ARBA00006484"/>
    </source>
</evidence>
<proteinExistence type="inferred from homology"/>
<evidence type="ECO:0000259" key="3">
    <source>
        <dbReference type="SMART" id="SM00822"/>
    </source>
</evidence>
<accession>A0A6P1M5I2</accession>
<dbReference type="Proteomes" id="UP000464954">
    <property type="component" value="Chromosome"/>
</dbReference>
<dbReference type="SMART" id="SM00822">
    <property type="entry name" value="PKS_KR"/>
    <property type="match status" value="1"/>
</dbReference>
<evidence type="ECO:0000256" key="2">
    <source>
        <dbReference type="RuleBase" id="RU000363"/>
    </source>
</evidence>
<dbReference type="PRINTS" id="PR00080">
    <property type="entry name" value="SDRFAMILY"/>
</dbReference>
<feature type="domain" description="Ketoreductase" evidence="3">
    <location>
        <begin position="2"/>
        <end position="182"/>
    </location>
</feature>
<evidence type="ECO:0000313" key="4">
    <source>
        <dbReference type="EMBL" id="QHI70049.1"/>
    </source>
</evidence>
<dbReference type="InterPro" id="IPR050259">
    <property type="entry name" value="SDR"/>
</dbReference>
<dbReference type="PRINTS" id="PR00081">
    <property type="entry name" value="GDHRDH"/>
</dbReference>
<sequence>MKTALITGASRGIGAAIAQKLAGKYRLVLTGRAEEKLADVKAVCEAKGASVQTVVADLSVPADVETLFAGVDRVDLLVNNAGVGIFGRIAGFSLSDWQRIQRVNVEGAFLCTQAAMKKMAAQGGGRIINISSVVGVKGYAEQAAYGASKHALIGLTKTAIEEGRDANIRVHAVCPGGVATEMVKQSRPDLTDFSAMIQPEDVADAVAYLDSLPPNITVDVIHLRRAASAQTWG</sequence>
<dbReference type="PANTHER" id="PTHR42879:SF2">
    <property type="entry name" value="3-OXOACYL-[ACYL-CARRIER-PROTEIN] REDUCTASE FABG"/>
    <property type="match status" value="1"/>
</dbReference>
<dbReference type="FunFam" id="3.40.50.720:FF:000084">
    <property type="entry name" value="Short-chain dehydrogenase reductase"/>
    <property type="match status" value="1"/>
</dbReference>
<dbReference type="SUPFAM" id="SSF51735">
    <property type="entry name" value="NAD(P)-binding Rossmann-fold domains"/>
    <property type="match status" value="1"/>
</dbReference>
<dbReference type="PANTHER" id="PTHR42879">
    <property type="entry name" value="3-OXOACYL-(ACYL-CARRIER-PROTEIN) REDUCTASE"/>
    <property type="match status" value="1"/>
</dbReference>
<dbReference type="Pfam" id="PF00106">
    <property type="entry name" value="adh_short"/>
    <property type="match status" value="1"/>
</dbReference>